<evidence type="ECO:0000313" key="4">
    <source>
        <dbReference type="EMBL" id="KRW99904.1"/>
    </source>
</evidence>
<reference evidence="4 5" key="1">
    <citation type="journal article" date="2015" name="Sci. Rep.">
        <title>Genome of the facultative scuticociliatosis pathogen Pseudocohnilembus persalinus provides insight into its virulence through horizontal gene transfer.</title>
        <authorList>
            <person name="Xiong J."/>
            <person name="Wang G."/>
            <person name="Cheng J."/>
            <person name="Tian M."/>
            <person name="Pan X."/>
            <person name="Warren A."/>
            <person name="Jiang C."/>
            <person name="Yuan D."/>
            <person name="Miao W."/>
        </authorList>
    </citation>
    <scope>NUCLEOTIDE SEQUENCE [LARGE SCALE GENOMIC DNA]</scope>
    <source>
        <strain evidence="4">36N120E</strain>
    </source>
</reference>
<evidence type="ECO:0000259" key="3">
    <source>
        <dbReference type="PROSITE" id="PS50042"/>
    </source>
</evidence>
<feature type="coiled-coil region" evidence="1">
    <location>
        <begin position="570"/>
        <end position="597"/>
    </location>
</feature>
<dbReference type="InParanoid" id="A0A0V0QCI0"/>
<dbReference type="SUPFAM" id="SSF51206">
    <property type="entry name" value="cAMP-binding domain-like"/>
    <property type="match status" value="1"/>
</dbReference>
<sequence>MEEQKFERKVDILREIIDNQNRQNQIRMNQQYLNNLQYQYLEVSEQHRIHIRKEKIPSLNHTSAQNFQNNIFASKKSDPSKKDKEKNDKTQEYYIEKKQQLQDQIQRLQKDTELLMIQNVTIQQIFQNQRNQMKKLLDELLYQDQWEFTAKALLELPQGHKESIYFAVDPIQGYQDEVIIAELTLQDYEEILFLYFDYLINIDVKFMSNLKMFEGLGKFEINEILYHGNKLHFNKDDVVFKEGDPSNSIFCILQGDFLKSCVIKTENYQKKYLELPIQHKYSKKKCNLTSLTPGVFFGEEEFFRKIPRQYSVTCNSKETGIVYEFEEEAIQYFLSHEEKKEQLYFHIENQIEQKNKIKMLQSNLRNQEEQKKKIKKENNYDRIRVNIQENNYYYDPNKNPYIKSSIRKDLNSSTETLDVNEYIKYDLPAQKSEKKRKKTVNQNESFLDDNQSDSVLQNENELDFTQNKNELLKNEDQQNKELESKKLTSLINSQFILSSKSKENLNKTDLKDNLHNPDIVEIFQKHISKYAKKNRILNKKPKKKLNEIHYDLFSKEDDEYVERSSKKYGITVINKLIQKLQRDKKNTNENLNSDMQLLPIGSPKALIQLQNNGNQDFTQVNANNNKKSQQQLVVVEKDMKLRKLFTNLGKARISKKYKMVWDDKPLEQDTVKNSNNYRYENQYNDDNQISVTEQKIRQSQSLNKQYEKKILTTGITQKQLKDLTQEDIEILKQQKWLDKIQNLQANKRIKYQNQQNQDSPLNKQQSLKQRNLKSVSLFSYSDQQQYPISIQSFERNKKSNLDNLNLQNINNDLKIEIQKRDQSQQKQTLDKNVDQQNSFYGQSMSGSFTQYKNQEIKIDQIKESIKKKTLNKEHKKQNQTIFSNEKIDTNRNNINQIQNQVYKDQENKLYFTVNGSSPYKK</sequence>
<feature type="coiled-coil region" evidence="1">
    <location>
        <begin position="455"/>
        <end position="485"/>
    </location>
</feature>
<accession>A0A0V0QCI0</accession>
<dbReference type="EMBL" id="LDAU01000202">
    <property type="protein sequence ID" value="KRW99904.1"/>
    <property type="molecule type" value="Genomic_DNA"/>
</dbReference>
<evidence type="ECO:0000256" key="1">
    <source>
        <dbReference type="SAM" id="Coils"/>
    </source>
</evidence>
<dbReference type="PROSITE" id="PS50042">
    <property type="entry name" value="CNMP_BINDING_3"/>
    <property type="match status" value="1"/>
</dbReference>
<dbReference type="CDD" id="cd00038">
    <property type="entry name" value="CAP_ED"/>
    <property type="match status" value="1"/>
</dbReference>
<feature type="region of interest" description="Disordered" evidence="2">
    <location>
        <begin position="69"/>
        <end position="88"/>
    </location>
</feature>
<feature type="region of interest" description="Disordered" evidence="2">
    <location>
        <begin position="431"/>
        <end position="455"/>
    </location>
</feature>
<keyword evidence="1" id="KW-0175">Coiled coil</keyword>
<name>A0A0V0QCI0_PSEPJ</name>
<dbReference type="AlphaFoldDB" id="A0A0V0QCI0"/>
<dbReference type="Proteomes" id="UP000054937">
    <property type="component" value="Unassembled WGS sequence"/>
</dbReference>
<dbReference type="OMA" id="MYATENI"/>
<feature type="compositionally biased region" description="Basic and acidic residues" evidence="2">
    <location>
        <begin position="75"/>
        <end position="88"/>
    </location>
</feature>
<feature type="coiled-coil region" evidence="1">
    <location>
        <begin position="350"/>
        <end position="386"/>
    </location>
</feature>
<dbReference type="InterPro" id="IPR000595">
    <property type="entry name" value="cNMP-bd_dom"/>
</dbReference>
<evidence type="ECO:0000256" key="2">
    <source>
        <dbReference type="SAM" id="MobiDB-lite"/>
    </source>
</evidence>
<feature type="domain" description="Cyclic nucleotide-binding" evidence="3">
    <location>
        <begin position="212"/>
        <end position="312"/>
    </location>
</feature>
<evidence type="ECO:0000313" key="5">
    <source>
        <dbReference type="Proteomes" id="UP000054937"/>
    </source>
</evidence>
<organism evidence="4 5">
    <name type="scientific">Pseudocohnilembus persalinus</name>
    <name type="common">Ciliate</name>
    <dbReference type="NCBI Taxonomy" id="266149"/>
    <lineage>
        <taxon>Eukaryota</taxon>
        <taxon>Sar</taxon>
        <taxon>Alveolata</taxon>
        <taxon>Ciliophora</taxon>
        <taxon>Intramacronucleata</taxon>
        <taxon>Oligohymenophorea</taxon>
        <taxon>Scuticociliatia</taxon>
        <taxon>Philasterida</taxon>
        <taxon>Pseudocohnilembidae</taxon>
        <taxon>Pseudocohnilembus</taxon>
    </lineage>
</organism>
<comment type="caution">
    <text evidence="4">The sequence shown here is derived from an EMBL/GenBank/DDBJ whole genome shotgun (WGS) entry which is preliminary data.</text>
</comment>
<dbReference type="InterPro" id="IPR018490">
    <property type="entry name" value="cNMP-bd_dom_sf"/>
</dbReference>
<proteinExistence type="predicted"/>
<keyword evidence="5" id="KW-1185">Reference proteome</keyword>
<dbReference type="InterPro" id="IPR014710">
    <property type="entry name" value="RmlC-like_jellyroll"/>
</dbReference>
<dbReference type="Pfam" id="PF00027">
    <property type="entry name" value="cNMP_binding"/>
    <property type="match status" value="1"/>
</dbReference>
<dbReference type="Gene3D" id="2.60.120.10">
    <property type="entry name" value="Jelly Rolls"/>
    <property type="match status" value="1"/>
</dbReference>
<gene>
    <name evidence="4" type="ORF">PPERSA_12580</name>
</gene>
<protein>
    <submittedName>
        <fullName evidence="4">Cyclic nucleotide-binding protein</fullName>
    </submittedName>
</protein>
<feature type="coiled-coil region" evidence="1">
    <location>
        <begin position="91"/>
        <end position="118"/>
    </location>
</feature>